<reference evidence="1 2" key="1">
    <citation type="journal article" date="2016" name="Nat. Commun.">
        <title>Thousands of microbial genomes shed light on interconnected biogeochemical processes in an aquifer system.</title>
        <authorList>
            <person name="Anantharaman K."/>
            <person name="Brown C.T."/>
            <person name="Hug L.A."/>
            <person name="Sharon I."/>
            <person name="Castelle C.J."/>
            <person name="Probst A.J."/>
            <person name="Thomas B.C."/>
            <person name="Singh A."/>
            <person name="Wilkins M.J."/>
            <person name="Karaoz U."/>
            <person name="Brodie E.L."/>
            <person name="Williams K.H."/>
            <person name="Hubbard S.S."/>
            <person name="Banfield J.F."/>
        </authorList>
    </citation>
    <scope>NUCLEOTIDE SEQUENCE [LARGE SCALE GENOMIC DNA]</scope>
</reference>
<accession>A0A1G2MWW2</accession>
<name>A0A1G2MWW2_9BACT</name>
<dbReference type="AlphaFoldDB" id="A0A1G2MWW2"/>
<comment type="caution">
    <text evidence="1">The sequence shown here is derived from an EMBL/GenBank/DDBJ whole genome shotgun (WGS) entry which is preliminary data.</text>
</comment>
<protein>
    <submittedName>
        <fullName evidence="1">Uncharacterized protein</fullName>
    </submittedName>
</protein>
<proteinExistence type="predicted"/>
<dbReference type="Proteomes" id="UP000177565">
    <property type="component" value="Unassembled WGS sequence"/>
</dbReference>
<organism evidence="1 2">
    <name type="scientific">Candidatus Taylorbacteria bacterium RIFCSPHIGHO2_02_FULL_46_13</name>
    <dbReference type="NCBI Taxonomy" id="1802312"/>
    <lineage>
        <taxon>Bacteria</taxon>
        <taxon>Candidatus Tayloriibacteriota</taxon>
    </lineage>
</organism>
<gene>
    <name evidence="1" type="ORF">A3C06_00285</name>
</gene>
<evidence type="ECO:0000313" key="2">
    <source>
        <dbReference type="Proteomes" id="UP000177565"/>
    </source>
</evidence>
<dbReference type="EMBL" id="MHRQ01000002">
    <property type="protein sequence ID" value="OHA27431.1"/>
    <property type="molecule type" value="Genomic_DNA"/>
</dbReference>
<sequence>MTFTAKIIFLNWWRNAKLSLTSVALHSRNRPIILPPKKPAVQNPLLGTFVVPPRITAVKTEERPAENYAEIEKRKQVGVKKCE</sequence>
<evidence type="ECO:0000313" key="1">
    <source>
        <dbReference type="EMBL" id="OHA27431.1"/>
    </source>
</evidence>